<name>A0A087V0J1_STEMI</name>
<dbReference type="Proteomes" id="UP000054359">
    <property type="component" value="Unassembled WGS sequence"/>
</dbReference>
<evidence type="ECO:0000313" key="2">
    <source>
        <dbReference type="Proteomes" id="UP000054359"/>
    </source>
</evidence>
<evidence type="ECO:0000313" key="1">
    <source>
        <dbReference type="EMBL" id="KFM83130.1"/>
    </source>
</evidence>
<keyword evidence="2" id="KW-1185">Reference proteome</keyword>
<proteinExistence type="predicted"/>
<reference evidence="1 2" key="1">
    <citation type="submission" date="2013-11" db="EMBL/GenBank/DDBJ databases">
        <title>Genome sequencing of Stegodyphus mimosarum.</title>
        <authorList>
            <person name="Bechsgaard J."/>
        </authorList>
    </citation>
    <scope>NUCLEOTIDE SEQUENCE [LARGE SCALE GENOMIC DNA]</scope>
</reference>
<sequence length="36" mass="4415">MEYKHRERIHRSEGGKKKLSNIRATAVLHFLLFRYE</sequence>
<gene>
    <name evidence="1" type="ORF">X975_22114</name>
</gene>
<protein>
    <submittedName>
        <fullName evidence="1">Uncharacterized protein</fullName>
    </submittedName>
</protein>
<organism evidence="1 2">
    <name type="scientific">Stegodyphus mimosarum</name>
    <name type="common">African social velvet spider</name>
    <dbReference type="NCBI Taxonomy" id="407821"/>
    <lineage>
        <taxon>Eukaryota</taxon>
        <taxon>Metazoa</taxon>
        <taxon>Ecdysozoa</taxon>
        <taxon>Arthropoda</taxon>
        <taxon>Chelicerata</taxon>
        <taxon>Arachnida</taxon>
        <taxon>Araneae</taxon>
        <taxon>Araneomorphae</taxon>
        <taxon>Entelegynae</taxon>
        <taxon>Eresoidea</taxon>
        <taxon>Eresidae</taxon>
        <taxon>Stegodyphus</taxon>
    </lineage>
</organism>
<feature type="non-terminal residue" evidence="1">
    <location>
        <position position="36"/>
    </location>
</feature>
<accession>A0A087V0J1</accession>
<dbReference type="EMBL" id="KL811479">
    <property type="protein sequence ID" value="KFM83130.1"/>
    <property type="molecule type" value="Genomic_DNA"/>
</dbReference>
<dbReference type="AlphaFoldDB" id="A0A087V0J1"/>